<comment type="catalytic activity">
    <reaction evidence="4">
        <text>a 2'-deoxyribonucleoside 5'-triphosphate + H2O = a 2'-deoxyribonucleoside 5'-phosphate + diphosphate + H(+)</text>
        <dbReference type="Rhea" id="RHEA:44644"/>
        <dbReference type="ChEBI" id="CHEBI:15377"/>
        <dbReference type="ChEBI" id="CHEBI:15378"/>
        <dbReference type="ChEBI" id="CHEBI:33019"/>
        <dbReference type="ChEBI" id="CHEBI:61560"/>
        <dbReference type="ChEBI" id="CHEBI:65317"/>
        <dbReference type="EC" id="3.6.1.9"/>
    </reaction>
</comment>
<dbReference type="RefSeq" id="WP_201637421.1">
    <property type="nucleotide sequence ID" value="NZ_CP068046.1"/>
</dbReference>
<comment type="catalytic activity">
    <reaction evidence="4">
        <text>a ribonucleoside 5'-triphosphate + H2O = a ribonucleoside 5'-phosphate + diphosphate + H(+)</text>
        <dbReference type="Rhea" id="RHEA:23996"/>
        <dbReference type="ChEBI" id="CHEBI:15377"/>
        <dbReference type="ChEBI" id="CHEBI:15378"/>
        <dbReference type="ChEBI" id="CHEBI:33019"/>
        <dbReference type="ChEBI" id="CHEBI:58043"/>
        <dbReference type="ChEBI" id="CHEBI:61557"/>
        <dbReference type="EC" id="3.6.1.9"/>
    </reaction>
</comment>
<comment type="caution">
    <text evidence="4">Lacks conserved residue(s) required for the propagation of feature annotation.</text>
</comment>
<keyword evidence="4" id="KW-0963">Cytoplasm</keyword>
<dbReference type="Gene3D" id="3.90.950.10">
    <property type="match status" value="1"/>
</dbReference>
<comment type="function">
    <text evidence="4">Nucleoside triphosphate pyrophosphatase. May have a dual role in cell division arrest and in preventing the incorporation of modified nucleotides into cellular nucleic acids.</text>
</comment>
<dbReference type="HAMAP" id="MF_00528">
    <property type="entry name" value="Maf"/>
    <property type="match status" value="1"/>
</dbReference>
<gene>
    <name evidence="5" type="ORF">JI748_15450</name>
</gene>
<accession>A0ABX7CAH4</accession>
<dbReference type="Pfam" id="PF02545">
    <property type="entry name" value="Maf"/>
    <property type="match status" value="1"/>
</dbReference>
<organism evidence="5 6">
    <name type="scientific">Devosia rhizoryzae</name>
    <dbReference type="NCBI Taxonomy" id="2774137"/>
    <lineage>
        <taxon>Bacteria</taxon>
        <taxon>Pseudomonadati</taxon>
        <taxon>Pseudomonadota</taxon>
        <taxon>Alphaproteobacteria</taxon>
        <taxon>Hyphomicrobiales</taxon>
        <taxon>Devosiaceae</taxon>
        <taxon>Devosia</taxon>
    </lineage>
</organism>
<dbReference type="SUPFAM" id="SSF52972">
    <property type="entry name" value="ITPase-like"/>
    <property type="match status" value="1"/>
</dbReference>
<proteinExistence type="inferred from homology"/>
<evidence type="ECO:0000313" key="6">
    <source>
        <dbReference type="Proteomes" id="UP000595857"/>
    </source>
</evidence>
<evidence type="ECO:0000256" key="3">
    <source>
        <dbReference type="ARBA" id="ARBA00023080"/>
    </source>
</evidence>
<comment type="subcellular location">
    <subcellularLocation>
        <location evidence="4">Cytoplasm</location>
    </subcellularLocation>
</comment>
<name>A0ABX7CAH4_9HYPH</name>
<dbReference type="InterPro" id="IPR029001">
    <property type="entry name" value="ITPase-like_fam"/>
</dbReference>
<dbReference type="PIRSF" id="PIRSF006305">
    <property type="entry name" value="Maf"/>
    <property type="match status" value="1"/>
</dbReference>
<dbReference type="Proteomes" id="UP000595857">
    <property type="component" value="Chromosome"/>
</dbReference>
<comment type="similarity">
    <text evidence="4">Belongs to the Maf family.</text>
</comment>
<keyword evidence="2 4" id="KW-0378">Hydrolase</keyword>
<evidence type="ECO:0000256" key="2">
    <source>
        <dbReference type="ARBA" id="ARBA00022801"/>
    </source>
</evidence>
<evidence type="ECO:0000256" key="1">
    <source>
        <dbReference type="ARBA" id="ARBA00001968"/>
    </source>
</evidence>
<feature type="active site" description="Proton acceptor" evidence="4">
    <location>
        <position position="73"/>
    </location>
</feature>
<dbReference type="InterPro" id="IPR003697">
    <property type="entry name" value="Maf-like"/>
</dbReference>
<reference evidence="5 6" key="1">
    <citation type="submission" date="2021-01" db="EMBL/GenBank/DDBJ databases">
        <title>Genome seq and assembly of Devosia sp. LEGU1.</title>
        <authorList>
            <person name="Chhetri G."/>
        </authorList>
    </citation>
    <scope>NUCLEOTIDE SEQUENCE [LARGE SCALE GENOMIC DNA]</scope>
    <source>
        <strain evidence="5 6">LEGU1</strain>
    </source>
</reference>
<evidence type="ECO:0000256" key="4">
    <source>
        <dbReference type="HAMAP-Rule" id="MF_00528"/>
    </source>
</evidence>
<dbReference type="EC" id="3.6.1.9" evidence="4"/>
<keyword evidence="3 4" id="KW-0546">Nucleotide metabolism</keyword>
<protein>
    <recommendedName>
        <fullName evidence="4">Nucleoside triphosphate pyrophosphatase</fullName>
        <ecNumber evidence="4">3.6.1.9</ecNumber>
    </recommendedName>
    <alternativeName>
        <fullName evidence="4">Nucleotide pyrophosphatase</fullName>
        <shortName evidence="4">Nucleotide PPase</shortName>
    </alternativeName>
</protein>
<dbReference type="PANTHER" id="PTHR43213:SF5">
    <property type="entry name" value="BIFUNCTIONAL DTTP_UTP PYROPHOSPHATASE_METHYLTRANSFERASE PROTEIN-RELATED"/>
    <property type="match status" value="1"/>
</dbReference>
<keyword evidence="6" id="KW-1185">Reference proteome</keyword>
<evidence type="ECO:0000313" key="5">
    <source>
        <dbReference type="EMBL" id="QQR41269.1"/>
    </source>
</evidence>
<dbReference type="PANTHER" id="PTHR43213">
    <property type="entry name" value="BIFUNCTIONAL DTTP/UTP PYROPHOSPHATASE/METHYLTRANSFERASE PROTEIN-RELATED"/>
    <property type="match status" value="1"/>
</dbReference>
<comment type="cofactor">
    <cofactor evidence="1 4">
        <name>a divalent metal cation</name>
        <dbReference type="ChEBI" id="CHEBI:60240"/>
    </cofactor>
</comment>
<dbReference type="EMBL" id="CP068046">
    <property type="protein sequence ID" value="QQR41269.1"/>
    <property type="molecule type" value="Genomic_DNA"/>
</dbReference>
<sequence length="198" mass="21345">MLILASRSPTRKSLLQQAKLPFSVDAASVDERTLEAEALRGGADAAEVAQLLAQAKARAVSVNHSGALAIGADQILALGETLLHKPETMADAAGQLDRLRGKTHRLHAAVTLVRDGKVLWSDVQTAELTMRTFSDEERDQVLRLEGEEVLHSVGSYRLEGPSIRLFEAVCGDYFTILGLPLLPLLAALRDIAPELFSA</sequence>
<dbReference type="CDD" id="cd00555">
    <property type="entry name" value="Maf"/>
    <property type="match status" value="1"/>
</dbReference>